<proteinExistence type="predicted"/>
<evidence type="ECO:0000259" key="1">
    <source>
        <dbReference type="Pfam" id="PF14535"/>
    </source>
</evidence>
<comment type="caution">
    <text evidence="2">The sequence shown here is derived from an EMBL/GenBank/DDBJ whole genome shotgun (WGS) entry which is preliminary data.</text>
</comment>
<sequence>MTTQRDDAPFDALERRTPRAREAALAEALPAQIARAAALPGYASSLSGIAPERITTRAALAALPVLRKSALTEAQGPGAPLGGFAGAVTDFTHLFQSPGPIYEPGRIDGDWWRVGRFLHACGIGPGDIVQNCFGYHLTPAGMIFESGARAVGATVIPAGTGQTDLQVRAAHDLGSTAYAGTPDYLKVLLEKADEMGLKLKISKAAVGGGALFPSLRDFYEARGITCLQNYATADLGNIAYESPAQEGLIVDEGVIVEIVTPGTGDPVAPGEVGEVVVTTLTPDYPLIRFATGDLSAQMEGTSPCGRSNMRIKGWMGRADQTAKIKGMFVRPEQVAQFVASDPRIERARVIVTRADEADRMEVRIECREGDPSEFEPALKDALKLRGRIEIVAPGSLPRDGKVIDDQRSYE</sequence>
<accession>A0A921NRR2</accession>
<dbReference type="Pfam" id="PF14535">
    <property type="entry name" value="AMP-binding_C_2"/>
    <property type="match status" value="1"/>
</dbReference>
<dbReference type="Gene3D" id="3.40.50.12780">
    <property type="entry name" value="N-terminal domain of ligase-like"/>
    <property type="match status" value="1"/>
</dbReference>
<keyword evidence="3" id="KW-1185">Reference proteome</keyword>
<dbReference type="InterPro" id="IPR028154">
    <property type="entry name" value="AMP-dep_Lig_C"/>
</dbReference>
<dbReference type="Proteomes" id="UP000698242">
    <property type="component" value="Unassembled WGS sequence"/>
</dbReference>
<dbReference type="GO" id="GO:0047475">
    <property type="term" value="F:phenylacetate-CoA ligase activity"/>
    <property type="evidence" value="ECO:0007669"/>
    <property type="project" value="UniProtKB-EC"/>
</dbReference>
<dbReference type="PANTHER" id="PTHR43845:SF1">
    <property type="entry name" value="BLR5969 PROTEIN"/>
    <property type="match status" value="1"/>
</dbReference>
<dbReference type="SUPFAM" id="SSF56801">
    <property type="entry name" value="Acetyl-CoA synthetase-like"/>
    <property type="match status" value="1"/>
</dbReference>
<organism evidence="2 3">
    <name type="scientific">Profundibacterium mesophilum KAUST100406-0324</name>
    <dbReference type="NCBI Taxonomy" id="1037889"/>
    <lineage>
        <taxon>Bacteria</taxon>
        <taxon>Pseudomonadati</taxon>
        <taxon>Pseudomonadota</taxon>
        <taxon>Alphaproteobacteria</taxon>
        <taxon>Rhodobacterales</taxon>
        <taxon>Roseobacteraceae</taxon>
        <taxon>Profundibacterium</taxon>
    </lineage>
</organism>
<keyword evidence="2" id="KW-0436">Ligase</keyword>
<name>A0A921NRR2_9RHOB</name>
<dbReference type="EMBL" id="APKE01000014">
    <property type="protein sequence ID" value="KAF0676595.1"/>
    <property type="molecule type" value="Genomic_DNA"/>
</dbReference>
<evidence type="ECO:0000313" key="3">
    <source>
        <dbReference type="Proteomes" id="UP000698242"/>
    </source>
</evidence>
<dbReference type="AlphaFoldDB" id="A0A921NRR2"/>
<dbReference type="OrthoDB" id="580775at2"/>
<feature type="domain" description="AMP-dependent ligase C-terminal" evidence="1">
    <location>
        <begin position="326"/>
        <end position="400"/>
    </location>
</feature>
<protein>
    <submittedName>
        <fullName evidence="2">Phenylacetate-CoA ligase</fullName>
        <ecNumber evidence="2">6.2.1.30</ecNumber>
    </submittedName>
</protein>
<dbReference type="PANTHER" id="PTHR43845">
    <property type="entry name" value="BLR5969 PROTEIN"/>
    <property type="match status" value="1"/>
</dbReference>
<gene>
    <name evidence="2" type="primary">paaK</name>
    <name evidence="2" type="ORF">PMES_01327</name>
</gene>
<dbReference type="Gene3D" id="3.30.300.30">
    <property type="match status" value="1"/>
</dbReference>
<dbReference type="EC" id="6.2.1.30" evidence="2"/>
<reference evidence="2" key="1">
    <citation type="submission" date="2013-03" db="EMBL/GenBank/DDBJ databases">
        <title>Genome Sequence of the Profundibacterium mesophilum strain KAUST100406-0324T from Red Sea, a novel genus in the family Rhodobacteraceae.</title>
        <authorList>
            <person name="Essack M."/>
            <person name="Alam I."/>
            <person name="Lafi F."/>
            <person name="Alawi W."/>
            <person name="Kamanu F."/>
            <person name="Al-Suwailem A."/>
            <person name="Lee O.O."/>
            <person name="Xu Y."/>
            <person name="Bajic V."/>
            <person name="Qian P.-Y."/>
            <person name="Archer J."/>
        </authorList>
    </citation>
    <scope>NUCLEOTIDE SEQUENCE</scope>
    <source>
        <strain evidence="2">KAUST100406-0324</strain>
    </source>
</reference>
<dbReference type="InterPro" id="IPR042099">
    <property type="entry name" value="ANL_N_sf"/>
</dbReference>
<dbReference type="RefSeq" id="WP_159964715.1">
    <property type="nucleotide sequence ID" value="NZ_APKE01000014.1"/>
</dbReference>
<evidence type="ECO:0000313" key="2">
    <source>
        <dbReference type="EMBL" id="KAF0676595.1"/>
    </source>
</evidence>
<dbReference type="InterPro" id="IPR045851">
    <property type="entry name" value="AMP-bd_C_sf"/>
</dbReference>